<accession>A0ABW3V1M2</accession>
<protein>
    <recommendedName>
        <fullName evidence="2">protein-tyrosine-phosphatase</fullName>
        <ecNumber evidence="2">3.1.3.48</ecNumber>
    </recommendedName>
</protein>
<dbReference type="EMBL" id="JBHTMA010000027">
    <property type="protein sequence ID" value="MFD1226532.1"/>
    <property type="molecule type" value="Genomic_DNA"/>
</dbReference>
<gene>
    <name evidence="5" type="ORF">ACFQ35_05090</name>
</gene>
<dbReference type="PANTHER" id="PTHR39181">
    <property type="entry name" value="TYROSINE-PROTEIN PHOSPHATASE YWQE"/>
    <property type="match status" value="1"/>
</dbReference>
<comment type="caution">
    <text evidence="5">The sequence shown here is derived from an EMBL/GenBank/DDBJ whole genome shotgun (WGS) entry which is preliminary data.</text>
</comment>
<dbReference type="Gene3D" id="3.20.20.140">
    <property type="entry name" value="Metal-dependent hydrolases"/>
    <property type="match status" value="1"/>
</dbReference>
<keyword evidence="6" id="KW-1185">Reference proteome</keyword>
<evidence type="ECO:0000313" key="5">
    <source>
        <dbReference type="EMBL" id="MFD1226532.1"/>
    </source>
</evidence>
<evidence type="ECO:0000313" key="6">
    <source>
        <dbReference type="Proteomes" id="UP001597263"/>
    </source>
</evidence>
<keyword evidence="3" id="KW-0378">Hydrolase</keyword>
<dbReference type="SUPFAM" id="SSF89550">
    <property type="entry name" value="PHP domain-like"/>
    <property type="match status" value="1"/>
</dbReference>
<name>A0ABW3V1M2_9HYPH</name>
<organism evidence="5 6">
    <name type="scientific">Pseudochrobactrum kiredjianiae</name>
    <dbReference type="NCBI Taxonomy" id="386305"/>
    <lineage>
        <taxon>Bacteria</taxon>
        <taxon>Pseudomonadati</taxon>
        <taxon>Pseudomonadota</taxon>
        <taxon>Alphaproteobacteria</taxon>
        <taxon>Hyphomicrobiales</taxon>
        <taxon>Brucellaceae</taxon>
        <taxon>Pseudochrobactrum</taxon>
    </lineage>
</organism>
<dbReference type="Proteomes" id="UP001597263">
    <property type="component" value="Unassembled WGS sequence"/>
</dbReference>
<dbReference type="EC" id="3.1.3.48" evidence="2"/>
<proteinExistence type="inferred from homology"/>
<evidence type="ECO:0000256" key="1">
    <source>
        <dbReference type="ARBA" id="ARBA00005750"/>
    </source>
</evidence>
<reference evidence="6" key="1">
    <citation type="journal article" date="2019" name="Int. J. Syst. Evol. Microbiol.">
        <title>The Global Catalogue of Microorganisms (GCM) 10K type strain sequencing project: providing services to taxonomists for standard genome sequencing and annotation.</title>
        <authorList>
            <consortium name="The Broad Institute Genomics Platform"/>
            <consortium name="The Broad Institute Genome Sequencing Center for Infectious Disease"/>
            <person name="Wu L."/>
            <person name="Ma J."/>
        </authorList>
    </citation>
    <scope>NUCLEOTIDE SEQUENCE [LARGE SCALE GENOMIC DNA]</scope>
    <source>
        <strain evidence="6">CCUG 49584</strain>
    </source>
</reference>
<dbReference type="InterPro" id="IPR016195">
    <property type="entry name" value="Pol/histidinol_Pase-like"/>
</dbReference>
<dbReference type="PIRSF" id="PIRSF016557">
    <property type="entry name" value="Caps_synth_CpsB"/>
    <property type="match status" value="1"/>
</dbReference>
<dbReference type="PANTHER" id="PTHR39181:SF1">
    <property type="entry name" value="TYROSINE-PROTEIN PHOSPHATASE YWQE"/>
    <property type="match status" value="1"/>
</dbReference>
<dbReference type="RefSeq" id="WP_289388984.1">
    <property type="nucleotide sequence ID" value="NZ_JAUCBM010000028.1"/>
</dbReference>
<sequence length="269" mass="30221">MIDLHCHILPNVDDGAATSLISLEMARQAASDGVTHVACTPHIVEGKYPNTSATIFPAIDNLQALINKNNISLKLLSGADIHVAWNLPEKLLAKQIPTLNGSRYFLLEPPHLILPPKLDQLVERLLEVGFVPIITHPERLAWIKKKYDVIVRLYEMGCLMQLTAQSITDGFGADARFYSEKMIEDGMVSLFASDGHSSTWRKPLLSKARKFICNKYGNDMAEELFVNNPAKIIADEIVDNRNAVINNPVKGKNLLKKNRSLLHRFWVRY</sequence>
<dbReference type="InterPro" id="IPR016667">
    <property type="entry name" value="Caps_polysacc_synth_CpsB/CapC"/>
</dbReference>
<dbReference type="Pfam" id="PF19567">
    <property type="entry name" value="CpsB_CapC"/>
    <property type="match status" value="1"/>
</dbReference>
<evidence type="ECO:0000256" key="3">
    <source>
        <dbReference type="ARBA" id="ARBA00022801"/>
    </source>
</evidence>
<evidence type="ECO:0000256" key="4">
    <source>
        <dbReference type="ARBA" id="ARBA00051722"/>
    </source>
</evidence>
<comment type="catalytic activity">
    <reaction evidence="4">
        <text>O-phospho-L-tyrosyl-[protein] + H2O = L-tyrosyl-[protein] + phosphate</text>
        <dbReference type="Rhea" id="RHEA:10684"/>
        <dbReference type="Rhea" id="RHEA-COMP:10136"/>
        <dbReference type="Rhea" id="RHEA-COMP:20101"/>
        <dbReference type="ChEBI" id="CHEBI:15377"/>
        <dbReference type="ChEBI" id="CHEBI:43474"/>
        <dbReference type="ChEBI" id="CHEBI:46858"/>
        <dbReference type="ChEBI" id="CHEBI:61978"/>
        <dbReference type="EC" id="3.1.3.48"/>
    </reaction>
</comment>
<evidence type="ECO:0000256" key="2">
    <source>
        <dbReference type="ARBA" id="ARBA00013064"/>
    </source>
</evidence>
<comment type="similarity">
    <text evidence="1">Belongs to the metallo-dependent hydrolases superfamily. CpsB/CapC family.</text>
</comment>